<feature type="transmembrane region" description="Helical" evidence="7">
    <location>
        <begin position="182"/>
        <end position="200"/>
    </location>
</feature>
<gene>
    <name evidence="9" type="ORF">SAMN02745120_0325</name>
</gene>
<feature type="transmembrane region" description="Helical" evidence="7">
    <location>
        <begin position="238"/>
        <end position="262"/>
    </location>
</feature>
<evidence type="ECO:0000256" key="5">
    <source>
        <dbReference type="ARBA" id="ARBA00022989"/>
    </source>
</evidence>
<feature type="transmembrane region" description="Helical" evidence="7">
    <location>
        <begin position="212"/>
        <end position="231"/>
    </location>
</feature>
<dbReference type="InterPro" id="IPR000620">
    <property type="entry name" value="EamA_dom"/>
</dbReference>
<feature type="transmembrane region" description="Helical" evidence="7">
    <location>
        <begin position="38"/>
        <end position="56"/>
    </location>
</feature>
<dbReference type="AlphaFoldDB" id="A0A1T4ZTC0"/>
<keyword evidence="4 7" id="KW-0812">Transmembrane</keyword>
<keyword evidence="6 7" id="KW-0472">Membrane</keyword>
<sequence>MNKSKAIGLILLIITVVMWGISFISIKISMDVFPPLSLAFYRFVIASIILFPIMKYAAPKEKLLKKDIPLMATAGIIGITIYFFFENNGILRISASAASVIIAFMPVVAAFGEIFFLKKIPKLTALLAVALSILGVYLVIGGDLSSEGSLLGYLYMLGAAISFSIYLIITKPLFDTYSDVTVSFYQSLFGCLAFIPFLGFEKVSWSQINPEISMHFIFLAVFCSGIATYFYMFALNNLGVTISAVFMNLIPVVTFIASYFWYEEIPSSIQLLGAVIVIISVSIVTLSEKSKEINN</sequence>
<feature type="transmembrane region" description="Helical" evidence="7">
    <location>
        <begin position="7"/>
        <end position="26"/>
    </location>
</feature>
<dbReference type="PANTHER" id="PTHR32322">
    <property type="entry name" value="INNER MEMBRANE TRANSPORTER"/>
    <property type="match status" value="1"/>
</dbReference>
<reference evidence="10" key="1">
    <citation type="submission" date="2017-02" db="EMBL/GenBank/DDBJ databases">
        <authorList>
            <person name="Varghese N."/>
            <person name="Submissions S."/>
        </authorList>
    </citation>
    <scope>NUCLEOTIDE SEQUENCE [LARGE SCALE GENOMIC DNA]</scope>
    <source>
        <strain evidence="10">ATCC 35199</strain>
    </source>
</reference>
<keyword evidence="3" id="KW-1003">Cell membrane</keyword>
<proteinExistence type="inferred from homology"/>
<dbReference type="InterPro" id="IPR037185">
    <property type="entry name" value="EmrE-like"/>
</dbReference>
<keyword evidence="5 7" id="KW-1133">Transmembrane helix</keyword>
<keyword evidence="10" id="KW-1185">Reference proteome</keyword>
<name>A0A1T4ZTC0_9FIRM</name>
<dbReference type="Pfam" id="PF00892">
    <property type="entry name" value="EamA"/>
    <property type="match status" value="2"/>
</dbReference>
<dbReference type="Proteomes" id="UP000243406">
    <property type="component" value="Unassembled WGS sequence"/>
</dbReference>
<evidence type="ECO:0000256" key="3">
    <source>
        <dbReference type="ARBA" id="ARBA00022475"/>
    </source>
</evidence>
<organism evidence="9 10">
    <name type="scientific">Acetoanaerobium noterae</name>
    <dbReference type="NCBI Taxonomy" id="745369"/>
    <lineage>
        <taxon>Bacteria</taxon>
        <taxon>Bacillati</taxon>
        <taxon>Bacillota</taxon>
        <taxon>Clostridia</taxon>
        <taxon>Peptostreptococcales</taxon>
        <taxon>Filifactoraceae</taxon>
        <taxon>Acetoanaerobium</taxon>
    </lineage>
</organism>
<feature type="transmembrane region" description="Helical" evidence="7">
    <location>
        <begin position="91"/>
        <end position="111"/>
    </location>
</feature>
<evidence type="ECO:0000256" key="2">
    <source>
        <dbReference type="ARBA" id="ARBA00007362"/>
    </source>
</evidence>
<accession>A0A1T4ZTC0</accession>
<comment type="subcellular location">
    <subcellularLocation>
        <location evidence="1">Cell membrane</location>
        <topology evidence="1">Multi-pass membrane protein</topology>
    </subcellularLocation>
</comment>
<evidence type="ECO:0000256" key="7">
    <source>
        <dbReference type="SAM" id="Phobius"/>
    </source>
</evidence>
<feature type="transmembrane region" description="Helical" evidence="7">
    <location>
        <begin position="123"/>
        <end position="140"/>
    </location>
</feature>
<dbReference type="InterPro" id="IPR050638">
    <property type="entry name" value="AA-Vitamin_Transporters"/>
</dbReference>
<evidence type="ECO:0000256" key="4">
    <source>
        <dbReference type="ARBA" id="ARBA00022692"/>
    </source>
</evidence>
<dbReference type="OrthoDB" id="9805239at2"/>
<feature type="domain" description="EamA" evidence="8">
    <location>
        <begin position="7"/>
        <end position="140"/>
    </location>
</feature>
<dbReference type="RefSeq" id="WP_079588323.1">
    <property type="nucleotide sequence ID" value="NZ_FUYN01000001.1"/>
</dbReference>
<comment type="similarity">
    <text evidence="2">Belongs to the EamA transporter family.</text>
</comment>
<dbReference type="Gene3D" id="1.10.3730.20">
    <property type="match status" value="1"/>
</dbReference>
<dbReference type="SUPFAM" id="SSF103481">
    <property type="entry name" value="Multidrug resistance efflux transporter EmrE"/>
    <property type="match status" value="2"/>
</dbReference>
<evidence type="ECO:0000313" key="9">
    <source>
        <dbReference type="EMBL" id="SKB25563.1"/>
    </source>
</evidence>
<evidence type="ECO:0000259" key="8">
    <source>
        <dbReference type="Pfam" id="PF00892"/>
    </source>
</evidence>
<evidence type="ECO:0000256" key="6">
    <source>
        <dbReference type="ARBA" id="ARBA00023136"/>
    </source>
</evidence>
<feature type="transmembrane region" description="Helical" evidence="7">
    <location>
        <begin position="152"/>
        <end position="170"/>
    </location>
</feature>
<dbReference type="GO" id="GO:0005886">
    <property type="term" value="C:plasma membrane"/>
    <property type="evidence" value="ECO:0007669"/>
    <property type="project" value="UniProtKB-SubCell"/>
</dbReference>
<feature type="transmembrane region" description="Helical" evidence="7">
    <location>
        <begin position="68"/>
        <end position="85"/>
    </location>
</feature>
<evidence type="ECO:0000313" key="10">
    <source>
        <dbReference type="Proteomes" id="UP000243406"/>
    </source>
</evidence>
<feature type="transmembrane region" description="Helical" evidence="7">
    <location>
        <begin position="268"/>
        <end position="286"/>
    </location>
</feature>
<evidence type="ECO:0000256" key="1">
    <source>
        <dbReference type="ARBA" id="ARBA00004651"/>
    </source>
</evidence>
<protein>
    <submittedName>
        <fullName evidence="9">Threonine/homoserine efflux transporter RhtA</fullName>
    </submittedName>
</protein>
<dbReference type="PANTHER" id="PTHR32322:SF18">
    <property type="entry name" value="S-ADENOSYLMETHIONINE_S-ADENOSYLHOMOCYSTEINE TRANSPORTER"/>
    <property type="match status" value="1"/>
</dbReference>
<feature type="domain" description="EamA" evidence="8">
    <location>
        <begin position="151"/>
        <end position="285"/>
    </location>
</feature>
<dbReference type="EMBL" id="FUYN01000001">
    <property type="protein sequence ID" value="SKB25563.1"/>
    <property type="molecule type" value="Genomic_DNA"/>
</dbReference>